<evidence type="ECO:0000256" key="3">
    <source>
        <dbReference type="RuleBase" id="RU003616"/>
    </source>
</evidence>
<reference evidence="5 6" key="1">
    <citation type="submission" date="2016-08" db="EMBL/GenBank/DDBJ databases">
        <title>Genomes of anaerobic fungi encode conserved fungal cellulosomes for biomass hydrolysis.</title>
        <authorList>
            <consortium name="DOE Joint Genome Institute"/>
            <person name="Haitjema C.H."/>
            <person name="Gilmore S.P."/>
            <person name="Henske J.K."/>
            <person name="Solomon K.V."/>
            <person name="De Groot R."/>
            <person name="Kuo A."/>
            <person name="Mondo S.J."/>
            <person name="Salamov A.A."/>
            <person name="Labutti K."/>
            <person name="Zhao Z."/>
            <person name="Chiniquy J."/>
            <person name="Barry K."/>
            <person name="Brewer H.M."/>
            <person name="Purvine S.O."/>
            <person name="Wright A.T."/>
            <person name="Boxma B."/>
            <person name="Van Alen T."/>
            <person name="Hackstein J.H."/>
            <person name="Baker S.E."/>
            <person name="Grigoriev I.V."/>
            <person name="O'Malley M.A."/>
        </authorList>
    </citation>
    <scope>NUCLEOTIDE SEQUENCE [LARGE SCALE GENOMIC DNA]</scope>
    <source>
        <strain evidence="6">finn</strain>
    </source>
</reference>
<dbReference type="EMBL" id="MCFH01000030">
    <property type="protein sequence ID" value="ORX47585.1"/>
    <property type="molecule type" value="Genomic_DNA"/>
</dbReference>
<dbReference type="InterPro" id="IPR031107">
    <property type="entry name" value="Small_HSP"/>
</dbReference>
<dbReference type="InterPro" id="IPR008978">
    <property type="entry name" value="HSP20-like_chaperone"/>
</dbReference>
<evidence type="ECO:0000313" key="6">
    <source>
        <dbReference type="Proteomes" id="UP000193719"/>
    </source>
</evidence>
<dbReference type="STRING" id="1754191.A0A1Y1V580"/>
<protein>
    <recommendedName>
        <fullName evidence="4">SHSP domain-containing protein</fullName>
    </recommendedName>
</protein>
<dbReference type="Pfam" id="PF00011">
    <property type="entry name" value="HSP20"/>
    <property type="match status" value="1"/>
</dbReference>
<keyword evidence="1" id="KW-0346">Stress response</keyword>
<dbReference type="Gene3D" id="2.60.40.790">
    <property type="match status" value="1"/>
</dbReference>
<keyword evidence="6" id="KW-1185">Reference proteome</keyword>
<sequence length="220" mass="26048">MSFYILNNEYYDSYGYVDPLGISYNTIGNIYHHSSSTIKYKRSSIDNFFHSFSFFSKNHNVDRRLSESKKNKENKNNKIYIKALTSQTPLNTLSLNHNNSNNNYNSNENDRINRIKLSKYNERYSDLIYNSSVYQPTINVEENENEYRINVYLLDIKRNEIKIDLNGDNIIIHGERGRKSKKYTKFTKFNRMFTVPTDADINSIQVSFQNQILEIVLKKK</sequence>
<dbReference type="PROSITE" id="PS01031">
    <property type="entry name" value="SHSP"/>
    <property type="match status" value="1"/>
</dbReference>
<evidence type="ECO:0000259" key="4">
    <source>
        <dbReference type="PROSITE" id="PS01031"/>
    </source>
</evidence>
<name>A0A1Y1V580_9FUNG</name>
<evidence type="ECO:0000256" key="2">
    <source>
        <dbReference type="PROSITE-ProRule" id="PRU00285"/>
    </source>
</evidence>
<gene>
    <name evidence="5" type="ORF">BCR36DRAFT_584680</name>
</gene>
<dbReference type="AlphaFoldDB" id="A0A1Y1V580"/>
<accession>A0A1Y1V580</accession>
<comment type="caution">
    <text evidence="5">The sequence shown here is derived from an EMBL/GenBank/DDBJ whole genome shotgun (WGS) entry which is preliminary data.</text>
</comment>
<dbReference type="InterPro" id="IPR002068">
    <property type="entry name" value="A-crystallin/Hsp20_dom"/>
</dbReference>
<dbReference type="PANTHER" id="PTHR11527">
    <property type="entry name" value="HEAT-SHOCK PROTEIN 20 FAMILY MEMBER"/>
    <property type="match status" value="1"/>
</dbReference>
<comment type="similarity">
    <text evidence="2 3">Belongs to the small heat shock protein (HSP20) family.</text>
</comment>
<reference evidence="5 6" key="2">
    <citation type="submission" date="2016-08" db="EMBL/GenBank/DDBJ databases">
        <title>Pervasive Adenine N6-methylation of Active Genes in Fungi.</title>
        <authorList>
            <consortium name="DOE Joint Genome Institute"/>
            <person name="Mondo S.J."/>
            <person name="Dannebaum R.O."/>
            <person name="Kuo R.C."/>
            <person name="Labutti K."/>
            <person name="Haridas S."/>
            <person name="Kuo A."/>
            <person name="Salamov A."/>
            <person name="Ahrendt S.R."/>
            <person name="Lipzen A."/>
            <person name="Sullivan W."/>
            <person name="Andreopoulos W.B."/>
            <person name="Clum A."/>
            <person name="Lindquist E."/>
            <person name="Daum C."/>
            <person name="Ramamoorthy G.K."/>
            <person name="Gryganskyi A."/>
            <person name="Culley D."/>
            <person name="Magnuson J.K."/>
            <person name="James T.Y."/>
            <person name="O'Malley M.A."/>
            <person name="Stajich J.E."/>
            <person name="Spatafora J.W."/>
            <person name="Visel A."/>
            <person name="Grigoriev I.V."/>
        </authorList>
    </citation>
    <scope>NUCLEOTIDE SEQUENCE [LARGE SCALE GENOMIC DNA]</scope>
    <source>
        <strain evidence="6">finn</strain>
    </source>
</reference>
<dbReference type="SUPFAM" id="SSF49764">
    <property type="entry name" value="HSP20-like chaperones"/>
    <property type="match status" value="1"/>
</dbReference>
<evidence type="ECO:0000313" key="5">
    <source>
        <dbReference type="EMBL" id="ORX47585.1"/>
    </source>
</evidence>
<proteinExistence type="inferred from homology"/>
<evidence type="ECO:0000256" key="1">
    <source>
        <dbReference type="ARBA" id="ARBA00023016"/>
    </source>
</evidence>
<dbReference type="Proteomes" id="UP000193719">
    <property type="component" value="Unassembled WGS sequence"/>
</dbReference>
<dbReference type="CDD" id="cd06464">
    <property type="entry name" value="ACD_sHsps-like"/>
    <property type="match status" value="1"/>
</dbReference>
<dbReference type="OrthoDB" id="1431247at2759"/>
<feature type="domain" description="SHSP" evidence="4">
    <location>
        <begin position="128"/>
        <end position="220"/>
    </location>
</feature>
<organism evidence="5 6">
    <name type="scientific">Piromyces finnis</name>
    <dbReference type="NCBI Taxonomy" id="1754191"/>
    <lineage>
        <taxon>Eukaryota</taxon>
        <taxon>Fungi</taxon>
        <taxon>Fungi incertae sedis</taxon>
        <taxon>Chytridiomycota</taxon>
        <taxon>Chytridiomycota incertae sedis</taxon>
        <taxon>Neocallimastigomycetes</taxon>
        <taxon>Neocallimastigales</taxon>
        <taxon>Neocallimastigaceae</taxon>
        <taxon>Piromyces</taxon>
    </lineage>
</organism>